<dbReference type="GeneID" id="27308485"/>
<dbReference type="HOGENOM" id="CLU_013452_0_0_1"/>
<evidence type="ECO:0000256" key="2">
    <source>
        <dbReference type="SAM" id="MobiDB-lite"/>
    </source>
</evidence>
<keyword evidence="1" id="KW-0175">Coiled coil</keyword>
<dbReference type="PANTHER" id="PTHR40618">
    <property type="entry name" value="B-ZIP TRANSCRIPTION FACTOR (EUROFUNG)-RELATED"/>
    <property type="match status" value="1"/>
</dbReference>
<sequence>MSPSFTVFRANTTAQRASSTDAKPILTVVGTKRQAPYEDMPSDRAAKKRQRNDSHDDEGKKQRGRPRVDGQDETAADRRRTQIRLAQRAYRQRKESTIANLKEQVTTLRSTIEEMENIFLAYNDRAVASGMLQKAPELAKDLKAATEAFIQLAKKTHATDDAEDRSETEVETIPMKPRATYENDISMFMQHDAGLSNSIGSSPDSVDHIGASHIGLGYTIDFSSEGSSSSNQLASPAPTSAQSALTMHMGMDFSDYSFSGAGPNTNPLAVAPTTSSRPEIPRPIIALSAGDAADMLKVKSISAPYTYSFKETTFARRLQRASLERGFQLITNAETRPSSFLRVFRLSLLYHTRETLLAKFRRALSRSTDEPLETFQTPFIHLGGAGMHYNTGRVRNGYIVKPGPMQRQAILESTESPGAVVDIDLDLSEYEGEWFDSNDVEGYLNELGLFIDPQSSFAEGNITLPDSAKQLLANSPATNVFDSPNASNVDAEVTSLGSGTIATPQSPMMSNVELELGMQRLFPELGAASPNTLSNSQAIDWLMGSGDKTPDFLSSGWMSWRQPAEWDAADAVGYDNSGLSNVTMQFQRAANEKRQVTVDVSRLIDELIMSAICLGRAPGFRKRDVDRALTSAIIQIF</sequence>
<organism evidence="3 4">
    <name type="scientific">Verruconis gallopava</name>
    <dbReference type="NCBI Taxonomy" id="253628"/>
    <lineage>
        <taxon>Eukaryota</taxon>
        <taxon>Fungi</taxon>
        <taxon>Dikarya</taxon>
        <taxon>Ascomycota</taxon>
        <taxon>Pezizomycotina</taxon>
        <taxon>Dothideomycetes</taxon>
        <taxon>Pleosporomycetidae</taxon>
        <taxon>Venturiales</taxon>
        <taxon>Sympoventuriaceae</taxon>
        <taxon>Verruconis</taxon>
    </lineage>
</organism>
<evidence type="ECO:0000313" key="3">
    <source>
        <dbReference type="EMBL" id="KIW08544.1"/>
    </source>
</evidence>
<dbReference type="SUPFAM" id="SSF57959">
    <property type="entry name" value="Leucine zipper domain"/>
    <property type="match status" value="1"/>
</dbReference>
<dbReference type="VEuPathDB" id="FungiDB:PV09_00512"/>
<accession>A0A0D2BB99</accession>
<evidence type="ECO:0000313" key="4">
    <source>
        <dbReference type="Proteomes" id="UP000053259"/>
    </source>
</evidence>
<gene>
    <name evidence="3" type="ORF">PV09_00512</name>
</gene>
<dbReference type="InParanoid" id="A0A0D2BB99"/>
<dbReference type="GO" id="GO:0003700">
    <property type="term" value="F:DNA-binding transcription factor activity"/>
    <property type="evidence" value="ECO:0007669"/>
    <property type="project" value="InterPro"/>
</dbReference>
<proteinExistence type="predicted"/>
<dbReference type="AlphaFoldDB" id="A0A0D2BB99"/>
<dbReference type="RefSeq" id="XP_016218413.1">
    <property type="nucleotide sequence ID" value="XM_016353260.1"/>
</dbReference>
<dbReference type="Proteomes" id="UP000053259">
    <property type="component" value="Unassembled WGS sequence"/>
</dbReference>
<dbReference type="STRING" id="253628.A0A0D2BB99"/>
<evidence type="ECO:0008006" key="5">
    <source>
        <dbReference type="Google" id="ProtNLM"/>
    </source>
</evidence>
<dbReference type="InterPro" id="IPR046347">
    <property type="entry name" value="bZIP_sf"/>
</dbReference>
<keyword evidence="4" id="KW-1185">Reference proteome</keyword>
<evidence type="ECO:0000256" key="1">
    <source>
        <dbReference type="SAM" id="Coils"/>
    </source>
</evidence>
<protein>
    <recommendedName>
        <fullName evidence="5">BZIP domain-containing protein</fullName>
    </recommendedName>
</protein>
<dbReference type="OrthoDB" id="3555317at2759"/>
<feature type="compositionally biased region" description="Polar residues" evidence="2">
    <location>
        <begin position="1"/>
        <end position="21"/>
    </location>
</feature>
<dbReference type="EMBL" id="KN847530">
    <property type="protein sequence ID" value="KIW08544.1"/>
    <property type="molecule type" value="Genomic_DNA"/>
</dbReference>
<feature type="region of interest" description="Disordered" evidence="2">
    <location>
        <begin position="1"/>
        <end position="80"/>
    </location>
</feature>
<dbReference type="PANTHER" id="PTHR40618:SF1">
    <property type="entry name" value="B-ZIP TRANSCRIPTION FACTOR (EUROFUNG)"/>
    <property type="match status" value="1"/>
</dbReference>
<reference evidence="3 4" key="1">
    <citation type="submission" date="2015-01" db="EMBL/GenBank/DDBJ databases">
        <title>The Genome Sequence of Ochroconis gallopava CBS43764.</title>
        <authorList>
            <consortium name="The Broad Institute Genomics Platform"/>
            <person name="Cuomo C."/>
            <person name="de Hoog S."/>
            <person name="Gorbushina A."/>
            <person name="Stielow B."/>
            <person name="Teixiera M."/>
            <person name="Abouelleil A."/>
            <person name="Chapman S.B."/>
            <person name="Priest M."/>
            <person name="Young S.K."/>
            <person name="Wortman J."/>
            <person name="Nusbaum C."/>
            <person name="Birren B."/>
        </authorList>
    </citation>
    <scope>NUCLEOTIDE SEQUENCE [LARGE SCALE GENOMIC DNA]</scope>
    <source>
        <strain evidence="3 4">CBS 43764</strain>
    </source>
</reference>
<feature type="coiled-coil region" evidence="1">
    <location>
        <begin position="91"/>
        <end position="118"/>
    </location>
</feature>
<name>A0A0D2BB99_9PEZI</name>
<dbReference type="Gene3D" id="1.20.5.170">
    <property type="match status" value="1"/>
</dbReference>
<dbReference type="CDD" id="cd14688">
    <property type="entry name" value="bZIP_YAP"/>
    <property type="match status" value="1"/>
</dbReference>
<feature type="compositionally biased region" description="Basic and acidic residues" evidence="2">
    <location>
        <begin position="41"/>
        <end position="80"/>
    </location>
</feature>